<sequence length="141" mass="16795">MCNKIHRLRQQQQEQQQQEQQQNEEETIPQEIRRARRARYSKLNLNLLSDGTCIYLFHFALSEIERITTALRLGHVYHFSSIQVRKNLDFAMLLNWYSFLKHLGDMSILFGMSESNVSVVCQEFESIVMNQIKWGLQFNIK</sequence>
<protein>
    <submittedName>
        <fullName evidence="2">Uncharacterized protein</fullName>
    </submittedName>
</protein>
<reference evidence="3" key="1">
    <citation type="submission" date="2015-06" db="EMBL/GenBank/DDBJ databases">
        <title>Expansion of signal transduction pathways in fungi by whole-genome duplication.</title>
        <authorList>
            <consortium name="DOE Joint Genome Institute"/>
            <person name="Corrochano L.M."/>
            <person name="Kuo A."/>
            <person name="Marcet-Houben M."/>
            <person name="Polaino S."/>
            <person name="Salamov A."/>
            <person name="Villalobos J.M."/>
            <person name="Alvarez M.I."/>
            <person name="Avalos J."/>
            <person name="Benito E.P."/>
            <person name="Benoit I."/>
            <person name="Burger G."/>
            <person name="Camino L.P."/>
            <person name="Canovas D."/>
            <person name="Cerda-Olmedo E."/>
            <person name="Cheng J.-F."/>
            <person name="Dominguez A."/>
            <person name="Elias M."/>
            <person name="Eslava A.P."/>
            <person name="Glaser F."/>
            <person name="Grimwood J."/>
            <person name="Gutierrez G."/>
            <person name="Heitman J."/>
            <person name="Henrissat B."/>
            <person name="Iturriaga E.A."/>
            <person name="Lang B.F."/>
            <person name="Lavin J.L."/>
            <person name="Lee S."/>
            <person name="Li W."/>
            <person name="Lindquist E."/>
            <person name="Lopez-Garcia S."/>
            <person name="Luque E.M."/>
            <person name="Marcos A.T."/>
            <person name="Martin J."/>
            <person name="McCluskey K."/>
            <person name="Medina H.R."/>
            <person name="Miralles-Duran A."/>
            <person name="Miyazaki A."/>
            <person name="Munoz-Torres E."/>
            <person name="Oguiza J.A."/>
            <person name="Ohm R."/>
            <person name="Olmedo M."/>
            <person name="Orejas M."/>
            <person name="Ortiz-Castellanos L."/>
            <person name="Pisabarro A.G."/>
            <person name="Rodriguez-Romero J."/>
            <person name="Ruiz-Herrera J."/>
            <person name="Ruiz-Vazquez R."/>
            <person name="Sanz C."/>
            <person name="Schackwitz W."/>
            <person name="Schmutz J."/>
            <person name="Shahriari M."/>
            <person name="Shelest E."/>
            <person name="Silva-Franco F."/>
            <person name="Soanes D."/>
            <person name="Syed K."/>
            <person name="Tagua V.G."/>
            <person name="Talbot N.J."/>
            <person name="Thon M."/>
            <person name="De vries R.P."/>
            <person name="Wiebenga A."/>
            <person name="Yadav J.S."/>
            <person name="Braun E.L."/>
            <person name="Baker S."/>
            <person name="Garre V."/>
            <person name="Horwitz B."/>
            <person name="Torres-Martinez S."/>
            <person name="Idnurm A."/>
            <person name="Herrera-Estrella A."/>
            <person name="Gabaldon T."/>
            <person name="Grigoriev I.V."/>
        </authorList>
    </citation>
    <scope>NUCLEOTIDE SEQUENCE [LARGE SCALE GENOMIC DNA]</scope>
    <source>
        <strain evidence="3">NRRL 1555(-)</strain>
    </source>
</reference>
<dbReference type="VEuPathDB" id="FungiDB:PHYBLDRAFT_64905"/>
<accession>A0A163AJR9</accession>
<gene>
    <name evidence="2" type="ORF">PHYBLDRAFT_64905</name>
</gene>
<dbReference type="GeneID" id="29002272"/>
<dbReference type="RefSeq" id="XP_018291991.1">
    <property type="nucleotide sequence ID" value="XM_018441366.1"/>
</dbReference>
<dbReference type="AlphaFoldDB" id="A0A163AJR9"/>
<evidence type="ECO:0000313" key="3">
    <source>
        <dbReference type="Proteomes" id="UP000077315"/>
    </source>
</evidence>
<name>A0A163AJR9_PHYB8</name>
<feature type="compositionally biased region" description="Low complexity" evidence="1">
    <location>
        <begin position="10"/>
        <end position="21"/>
    </location>
</feature>
<organism evidence="2 3">
    <name type="scientific">Phycomyces blakesleeanus (strain ATCC 8743b / DSM 1359 / FGSC 10004 / NBRC 33097 / NRRL 1555)</name>
    <dbReference type="NCBI Taxonomy" id="763407"/>
    <lineage>
        <taxon>Eukaryota</taxon>
        <taxon>Fungi</taxon>
        <taxon>Fungi incertae sedis</taxon>
        <taxon>Mucoromycota</taxon>
        <taxon>Mucoromycotina</taxon>
        <taxon>Mucoromycetes</taxon>
        <taxon>Mucorales</taxon>
        <taxon>Phycomycetaceae</taxon>
        <taxon>Phycomyces</taxon>
    </lineage>
</organism>
<dbReference type="EMBL" id="KV440980">
    <property type="protein sequence ID" value="OAD73951.1"/>
    <property type="molecule type" value="Genomic_DNA"/>
</dbReference>
<proteinExistence type="predicted"/>
<keyword evidence="3" id="KW-1185">Reference proteome</keyword>
<dbReference type="STRING" id="763407.A0A163AJR9"/>
<feature type="region of interest" description="Disordered" evidence="1">
    <location>
        <begin position="1"/>
        <end position="30"/>
    </location>
</feature>
<dbReference type="Proteomes" id="UP000077315">
    <property type="component" value="Unassembled WGS sequence"/>
</dbReference>
<dbReference type="InParanoid" id="A0A163AJR9"/>
<evidence type="ECO:0000313" key="2">
    <source>
        <dbReference type="EMBL" id="OAD73951.1"/>
    </source>
</evidence>
<evidence type="ECO:0000256" key="1">
    <source>
        <dbReference type="SAM" id="MobiDB-lite"/>
    </source>
</evidence>